<gene>
    <name evidence="1" type="ORF">METZ01_LOCUS296593</name>
</gene>
<organism evidence="1">
    <name type="scientific">marine metagenome</name>
    <dbReference type="NCBI Taxonomy" id="408172"/>
    <lineage>
        <taxon>unclassified sequences</taxon>
        <taxon>metagenomes</taxon>
        <taxon>ecological metagenomes</taxon>
    </lineage>
</organism>
<evidence type="ECO:0008006" key="2">
    <source>
        <dbReference type="Google" id="ProtNLM"/>
    </source>
</evidence>
<evidence type="ECO:0000313" key="1">
    <source>
        <dbReference type="EMBL" id="SVC43739.1"/>
    </source>
</evidence>
<dbReference type="PANTHER" id="PTHR42870">
    <property type="entry name" value="ACETYL-COA C-ACETYLTRANSFERASE"/>
    <property type="match status" value="1"/>
</dbReference>
<proteinExistence type="predicted"/>
<dbReference type="CDD" id="cd00829">
    <property type="entry name" value="SCP-x_thiolase"/>
    <property type="match status" value="1"/>
</dbReference>
<name>A0A382M4B0_9ZZZZ</name>
<dbReference type="InterPro" id="IPR016039">
    <property type="entry name" value="Thiolase-like"/>
</dbReference>
<dbReference type="PANTHER" id="PTHR42870:SF1">
    <property type="entry name" value="NON-SPECIFIC LIPID-TRANSFER PROTEIN-LIKE 2"/>
    <property type="match status" value="1"/>
</dbReference>
<accession>A0A382M4B0</accession>
<dbReference type="GO" id="GO:0016746">
    <property type="term" value="F:acyltransferase activity"/>
    <property type="evidence" value="ECO:0007669"/>
    <property type="project" value="InterPro"/>
</dbReference>
<reference evidence="1" key="1">
    <citation type="submission" date="2018-05" db="EMBL/GenBank/DDBJ databases">
        <authorList>
            <person name="Lanie J.A."/>
            <person name="Ng W.-L."/>
            <person name="Kazmierczak K.M."/>
            <person name="Andrzejewski T.M."/>
            <person name="Davidsen T.M."/>
            <person name="Wayne K.J."/>
            <person name="Tettelin H."/>
            <person name="Glass J.I."/>
            <person name="Rusch D."/>
            <person name="Podicherti R."/>
            <person name="Tsui H.-C.T."/>
            <person name="Winkler M.E."/>
        </authorList>
    </citation>
    <scope>NUCLEOTIDE SEQUENCE</scope>
</reference>
<dbReference type="AlphaFoldDB" id="A0A382M4B0"/>
<feature type="non-terminal residue" evidence="1">
    <location>
        <position position="223"/>
    </location>
</feature>
<sequence length="223" mass="24051">MSTNFSSETAIVGIGATEFSKNSGRTPMELAVEACEAALEDSGVAASDVDGIVTFSSEQNFEIEVARNLRIPSLSHFSMIPHGGGAACGTIGQAASAIFSGSANYVLCYRAFNERSWHRFGSGVQDRHGGAEAFDVTFGWTSPFGLLTPASWVAMFATRYMHLSGATSEDFGRVAVTDRRFAATNPAAFFYEKPITLEEHQESRWIVEPLHLLDCCQESDGGQ</sequence>
<dbReference type="Gene3D" id="3.40.47.10">
    <property type="match status" value="1"/>
</dbReference>
<dbReference type="SUPFAM" id="SSF53901">
    <property type="entry name" value="Thiolase-like"/>
    <property type="match status" value="1"/>
</dbReference>
<dbReference type="EMBL" id="UINC01091176">
    <property type="protein sequence ID" value="SVC43739.1"/>
    <property type="molecule type" value="Genomic_DNA"/>
</dbReference>
<protein>
    <recommendedName>
        <fullName evidence="2">Thiolase N-terminal domain-containing protein</fullName>
    </recommendedName>
</protein>